<keyword evidence="2" id="KW-0812">Transmembrane</keyword>
<keyword evidence="5" id="KW-1185">Reference proteome</keyword>
<keyword evidence="2" id="KW-1133">Transmembrane helix</keyword>
<reference evidence="4 5" key="1">
    <citation type="submission" date="2021-08" db="EMBL/GenBank/DDBJ databases">
        <title>Lysobacter sp. strain CJ11 Genome sequencing and assembly.</title>
        <authorList>
            <person name="Kim I."/>
        </authorList>
    </citation>
    <scope>NUCLEOTIDE SEQUENCE [LARGE SCALE GENOMIC DNA]</scope>
    <source>
        <strain evidence="4 5">CJ11</strain>
    </source>
</reference>
<dbReference type="PANTHER" id="PTHR38104">
    <property type="match status" value="1"/>
</dbReference>
<proteinExistence type="predicted"/>
<dbReference type="EMBL" id="CP080544">
    <property type="protein sequence ID" value="QYR52215.1"/>
    <property type="molecule type" value="Genomic_DNA"/>
</dbReference>
<accession>A0ABX8WKT2</accession>
<dbReference type="InterPro" id="IPR036147">
    <property type="entry name" value="Anti-sigma_E_RseA_N_sf"/>
</dbReference>
<name>A0ABX8WKT2_9GAMM</name>
<evidence type="ECO:0000259" key="3">
    <source>
        <dbReference type="Pfam" id="PF03872"/>
    </source>
</evidence>
<evidence type="ECO:0000313" key="4">
    <source>
        <dbReference type="EMBL" id="QYR52215.1"/>
    </source>
</evidence>
<feature type="domain" description="Anti sigma-E protein RseA N-terminal" evidence="3">
    <location>
        <begin position="8"/>
        <end position="81"/>
    </location>
</feature>
<gene>
    <name evidence="4" type="ORF">H8L67_06225</name>
</gene>
<sequence>MQESTDLRESLSALLDGEESGDAAKFLARRLERDPALAEQLGRWQFAGDVLRAASSRQPEVDLRASIQQALVQEAQAASAKPAYFNGMKKWLGGVAMAAALGVIAVAVKPGLDKAEMPADVVAEVTTSPNAMLPVAPPATSSSTASMTASLPVRSDAPVASGDAVVDAPTVRPWRVPADTDALIARANTPKAEPVERPPQVSRQGTAIAAVPKSIQRAGDVERVLRGKSEEGVLGVDPAAHPGWPRSVIPGVDGAFNASFNTGRASPFGTQPASDNTQP</sequence>
<dbReference type="PANTHER" id="PTHR38104:SF1">
    <property type="entry name" value="ANTI-SIGMA-E FACTOR RSEA"/>
    <property type="match status" value="1"/>
</dbReference>
<feature type="compositionally biased region" description="Polar residues" evidence="1">
    <location>
        <begin position="258"/>
        <end position="279"/>
    </location>
</feature>
<protein>
    <submittedName>
        <fullName evidence="4">Sigma-E factor negative regulatory protein</fullName>
    </submittedName>
</protein>
<evidence type="ECO:0000256" key="1">
    <source>
        <dbReference type="SAM" id="MobiDB-lite"/>
    </source>
</evidence>
<dbReference type="Proteomes" id="UP000824755">
    <property type="component" value="Chromosome"/>
</dbReference>
<feature type="region of interest" description="Disordered" evidence="1">
    <location>
        <begin position="257"/>
        <end position="279"/>
    </location>
</feature>
<evidence type="ECO:0000313" key="5">
    <source>
        <dbReference type="Proteomes" id="UP000824755"/>
    </source>
</evidence>
<dbReference type="SUPFAM" id="SSF89069">
    <property type="entry name" value="N-terminal, cytoplasmic domain of anti-sigmaE factor RseA"/>
    <property type="match status" value="1"/>
</dbReference>
<dbReference type="RefSeq" id="WP_220379002.1">
    <property type="nucleotide sequence ID" value="NZ_CP080544.1"/>
</dbReference>
<dbReference type="CDD" id="cd16328">
    <property type="entry name" value="RseA_N"/>
    <property type="match status" value="1"/>
</dbReference>
<dbReference type="Pfam" id="PF03872">
    <property type="entry name" value="RseA_N"/>
    <property type="match status" value="1"/>
</dbReference>
<organism evidence="4 5">
    <name type="scientific">Lysobacter soyae</name>
    <dbReference type="NCBI Taxonomy" id="2764185"/>
    <lineage>
        <taxon>Bacteria</taxon>
        <taxon>Pseudomonadati</taxon>
        <taxon>Pseudomonadota</taxon>
        <taxon>Gammaproteobacteria</taxon>
        <taxon>Lysobacterales</taxon>
        <taxon>Lysobacteraceae</taxon>
        <taxon>Lysobacter</taxon>
    </lineage>
</organism>
<dbReference type="Gene3D" id="1.10.10.880">
    <property type="entry name" value="Anti sigma-E protein RseA, N-terminal domain"/>
    <property type="match status" value="1"/>
</dbReference>
<dbReference type="InterPro" id="IPR052383">
    <property type="entry name" value="Anti-sigma-E_RseA-like"/>
</dbReference>
<feature type="transmembrane region" description="Helical" evidence="2">
    <location>
        <begin position="91"/>
        <end position="108"/>
    </location>
</feature>
<keyword evidence="2" id="KW-0472">Membrane</keyword>
<evidence type="ECO:0000256" key="2">
    <source>
        <dbReference type="SAM" id="Phobius"/>
    </source>
</evidence>
<dbReference type="InterPro" id="IPR005572">
    <property type="entry name" value="Anti-sigma_E_RseA_N"/>
</dbReference>